<keyword evidence="9" id="KW-0067">ATP-binding</keyword>
<dbReference type="HAMAP" id="MF_00031">
    <property type="entry name" value="DNA_HJ_migration_RuvA"/>
    <property type="match status" value="1"/>
</dbReference>
<accession>A0A8J3MP47</accession>
<dbReference type="NCBIfam" id="TIGR00084">
    <property type="entry name" value="ruvA"/>
    <property type="match status" value="1"/>
</dbReference>
<dbReference type="GO" id="GO:0009379">
    <property type="term" value="C:Holliday junction helicase complex"/>
    <property type="evidence" value="ECO:0007669"/>
    <property type="project" value="InterPro"/>
</dbReference>
<evidence type="ECO:0000313" key="9">
    <source>
        <dbReference type="EMBL" id="GHM59555.1"/>
    </source>
</evidence>
<evidence type="ECO:0000256" key="3">
    <source>
        <dbReference type="ARBA" id="ARBA00023125"/>
    </source>
</evidence>
<dbReference type="InterPro" id="IPR000085">
    <property type="entry name" value="RuvA"/>
</dbReference>
<keyword evidence="9" id="KW-0347">Helicase</keyword>
<comment type="subunit">
    <text evidence="6">Homotetramer. Forms an RuvA(8)-RuvB(12)-Holliday junction (HJ) complex. HJ DNA is sandwiched between 2 RuvA tetramers; dsDNA enters through RuvA and exits via RuvB. An RuvB hexamer assembles on each DNA strand where it exits the tetramer. Each RuvB hexamer is contacted by two RuvA subunits (via domain III) on 2 adjacent RuvB subunits; this complex drives branch migration. In the full resolvosome a probable DNA-RuvA(4)-RuvB(12)-RuvC(2) complex forms which resolves the HJ.</text>
</comment>
<evidence type="ECO:0000256" key="4">
    <source>
        <dbReference type="ARBA" id="ARBA00023172"/>
    </source>
</evidence>
<comment type="similarity">
    <text evidence="6">Belongs to the RuvA family.</text>
</comment>
<keyword evidence="9" id="KW-0547">Nucleotide-binding</keyword>
<proteinExistence type="inferred from homology"/>
<feature type="domain" description="DNA helicase Holliday junction RuvA type" evidence="7">
    <location>
        <begin position="1"/>
        <end position="62"/>
    </location>
</feature>
<comment type="domain">
    <text evidence="6">Has three domains with a flexible linker between the domains II and III and assumes an 'L' shape. Domain III is highly mobile and contacts RuvB.</text>
</comment>
<dbReference type="GO" id="GO:0048476">
    <property type="term" value="C:Holliday junction resolvase complex"/>
    <property type="evidence" value="ECO:0007669"/>
    <property type="project" value="UniProtKB-UniRule"/>
</dbReference>
<keyword evidence="9" id="KW-0378">Hydrolase</keyword>
<dbReference type="Gene3D" id="2.40.50.140">
    <property type="entry name" value="Nucleic acid-binding proteins"/>
    <property type="match status" value="1"/>
</dbReference>
<keyword evidence="10" id="KW-1185">Reference proteome</keyword>
<feature type="domain" description="Holliday junction DNA helicase RuvA C-terminal" evidence="8">
    <location>
        <begin position="143"/>
        <end position="188"/>
    </location>
</feature>
<dbReference type="CDD" id="cd14332">
    <property type="entry name" value="UBA_RuvA_C"/>
    <property type="match status" value="1"/>
</dbReference>
<feature type="region of interest" description="Domain I" evidence="6">
    <location>
        <begin position="1"/>
        <end position="64"/>
    </location>
</feature>
<dbReference type="AlphaFoldDB" id="A0A8J3MP47"/>
<dbReference type="GO" id="GO:0006310">
    <property type="term" value="P:DNA recombination"/>
    <property type="evidence" value="ECO:0007669"/>
    <property type="project" value="UniProtKB-UniRule"/>
</dbReference>
<dbReference type="GO" id="GO:0005524">
    <property type="term" value="F:ATP binding"/>
    <property type="evidence" value="ECO:0007669"/>
    <property type="project" value="InterPro"/>
</dbReference>
<keyword evidence="1 6" id="KW-0963">Cytoplasm</keyword>
<dbReference type="GO" id="GO:0006281">
    <property type="term" value="P:DNA repair"/>
    <property type="evidence" value="ECO:0007669"/>
    <property type="project" value="UniProtKB-UniRule"/>
</dbReference>
<name>A0A8J3MP47_9RICK</name>
<evidence type="ECO:0000313" key="10">
    <source>
        <dbReference type="Proteomes" id="UP000637906"/>
    </source>
</evidence>
<organism evidence="9 10">
    <name type="scientific">Candidatus Mesenet longicola</name>
    <dbReference type="NCBI Taxonomy" id="1892558"/>
    <lineage>
        <taxon>Bacteria</taxon>
        <taxon>Pseudomonadati</taxon>
        <taxon>Pseudomonadota</taxon>
        <taxon>Alphaproteobacteria</taxon>
        <taxon>Rickettsiales</taxon>
        <taxon>Anaplasmataceae</taxon>
        <taxon>Candidatus Mesenet</taxon>
    </lineage>
</organism>
<keyword evidence="4 6" id="KW-0233">DNA recombination</keyword>
<dbReference type="InterPro" id="IPR012340">
    <property type="entry name" value="NA-bd_OB-fold"/>
</dbReference>
<comment type="subcellular location">
    <subcellularLocation>
        <location evidence="6">Cytoplasm</location>
    </subcellularLocation>
</comment>
<dbReference type="InterPro" id="IPR036267">
    <property type="entry name" value="RuvA_C_sf"/>
</dbReference>
<dbReference type="Proteomes" id="UP000637906">
    <property type="component" value="Unassembled WGS sequence"/>
</dbReference>
<evidence type="ECO:0000259" key="8">
    <source>
        <dbReference type="Pfam" id="PF07499"/>
    </source>
</evidence>
<dbReference type="EMBL" id="BNGU01000018">
    <property type="protein sequence ID" value="GHM59555.1"/>
    <property type="molecule type" value="Genomic_DNA"/>
</dbReference>
<keyword evidence="3 6" id="KW-0238">DNA-binding</keyword>
<dbReference type="NCBIfam" id="NF011194">
    <property type="entry name" value="PRK14600.1"/>
    <property type="match status" value="1"/>
</dbReference>
<comment type="caution">
    <text evidence="9">The sequence shown here is derived from an EMBL/GenBank/DDBJ whole genome shotgun (WGS) entry which is preliminary data.</text>
</comment>
<dbReference type="InterPro" id="IPR013849">
    <property type="entry name" value="DNA_helicase_Holl-junc_RuvA_I"/>
</dbReference>
<evidence type="ECO:0000259" key="7">
    <source>
        <dbReference type="Pfam" id="PF01330"/>
    </source>
</evidence>
<protein>
    <recommendedName>
        <fullName evidence="6">Holliday junction branch migration complex subunit RuvA</fullName>
    </recommendedName>
</protein>
<evidence type="ECO:0000256" key="5">
    <source>
        <dbReference type="ARBA" id="ARBA00023204"/>
    </source>
</evidence>
<dbReference type="GO" id="GO:0005737">
    <property type="term" value="C:cytoplasm"/>
    <property type="evidence" value="ECO:0007669"/>
    <property type="project" value="UniProtKB-SubCell"/>
</dbReference>
<dbReference type="InterPro" id="IPR011114">
    <property type="entry name" value="RuvA_C"/>
</dbReference>
<evidence type="ECO:0000256" key="6">
    <source>
        <dbReference type="HAMAP-Rule" id="MF_00031"/>
    </source>
</evidence>
<dbReference type="SUPFAM" id="SSF50249">
    <property type="entry name" value="Nucleic acid-binding proteins"/>
    <property type="match status" value="1"/>
</dbReference>
<dbReference type="Gene3D" id="1.10.8.10">
    <property type="entry name" value="DNA helicase RuvA subunit, C-terminal domain"/>
    <property type="match status" value="1"/>
</dbReference>
<dbReference type="SUPFAM" id="SSF47781">
    <property type="entry name" value="RuvA domain 2-like"/>
    <property type="match status" value="1"/>
</dbReference>
<evidence type="ECO:0000256" key="1">
    <source>
        <dbReference type="ARBA" id="ARBA00022490"/>
    </source>
</evidence>
<feature type="region of interest" description="Domain III" evidence="6">
    <location>
        <begin position="144"/>
        <end position="190"/>
    </location>
</feature>
<dbReference type="InterPro" id="IPR010994">
    <property type="entry name" value="RuvA_2-like"/>
</dbReference>
<dbReference type="Pfam" id="PF07499">
    <property type="entry name" value="RuvA_C"/>
    <property type="match status" value="1"/>
</dbReference>
<sequence>MIGSLTGIIDEVNSDHIILNANGIGYIVYLSVKSLNSCDLDSSIKLFIETHHSRDNIVQLYGFTTKEEQSCLRLLVKVNGISYRTAITILSKLEPIEVLSAIASGDKVAFKLSGLGPKLTARIITELQNEVNKLNISYSPIIQEDATLALINLGYDRSRVCSVVQDIKKDSPNLKTEDIIRRALKDLSIS</sequence>
<dbReference type="GO" id="GO:0009378">
    <property type="term" value="F:four-way junction helicase activity"/>
    <property type="evidence" value="ECO:0007669"/>
    <property type="project" value="InterPro"/>
</dbReference>
<reference evidence="9 10" key="1">
    <citation type="journal article" date="2021" name="Microb. Ecol.">
        <title>Candidatus Mesenet longicola: Novel Endosymbionts of Brontispa longissima that Induce Cytoplasmic Incompatibility.</title>
        <authorList>
            <person name="Takano S."/>
            <person name="Gotoh Y."/>
            <person name="Hayashi T."/>
        </authorList>
    </citation>
    <scope>NUCLEOTIDE SEQUENCE [LARGE SCALE GENOMIC DNA]</scope>
    <source>
        <strain evidence="9">L5</strain>
    </source>
</reference>
<dbReference type="GO" id="GO:0000400">
    <property type="term" value="F:four-way junction DNA binding"/>
    <property type="evidence" value="ECO:0007669"/>
    <property type="project" value="UniProtKB-UniRule"/>
</dbReference>
<gene>
    <name evidence="6 9" type="primary">ruvA</name>
    <name evidence="9" type="ORF">sL5_05480</name>
</gene>
<comment type="caution">
    <text evidence="6">Lacks conserved residue(s) required for the propagation of feature annotation.</text>
</comment>
<dbReference type="SUPFAM" id="SSF46929">
    <property type="entry name" value="DNA helicase RuvA subunit, C-terminal domain"/>
    <property type="match status" value="1"/>
</dbReference>
<evidence type="ECO:0000256" key="2">
    <source>
        <dbReference type="ARBA" id="ARBA00022763"/>
    </source>
</evidence>
<keyword evidence="5 6" id="KW-0234">DNA repair</keyword>
<dbReference type="Gene3D" id="1.10.150.20">
    <property type="entry name" value="5' to 3' exonuclease, C-terminal subdomain"/>
    <property type="match status" value="1"/>
</dbReference>
<dbReference type="Pfam" id="PF01330">
    <property type="entry name" value="RuvA_N"/>
    <property type="match status" value="1"/>
</dbReference>
<keyword evidence="2 6" id="KW-0227">DNA damage</keyword>
<comment type="function">
    <text evidence="6">The RuvA-RuvB-RuvC complex processes Holliday junction (HJ) DNA during genetic recombination and DNA repair, while the RuvA-RuvB complex plays an important role in the rescue of blocked DNA replication forks via replication fork reversal (RFR). RuvA specifically binds to HJ cruciform DNA, conferring on it an open structure. The RuvB hexamer acts as an ATP-dependent pump, pulling dsDNA into and through the RuvAB complex. HJ branch migration allows RuvC to scan DNA until it finds its consensus sequence, where it cleaves and resolves the cruciform DNA.</text>
</comment>